<comment type="cofactor">
    <cofactor evidence="1">
        <name>a divalent metal cation</name>
        <dbReference type="ChEBI" id="CHEBI:60240"/>
    </cofactor>
</comment>
<dbReference type="Pfam" id="PF13359">
    <property type="entry name" value="DDE_Tnp_4"/>
    <property type="match status" value="1"/>
</dbReference>
<gene>
    <name evidence="4" type="ORF">ANCDUO_03949</name>
</gene>
<sequence>MCFDIGAPVRAGDAGVFRNSAVKRYLDRNDDLFPPTKNLGNVGAVQYHILVDGEFGHHRFVRPYTQAEANTPEKRRFSSKLSGARCMVESTFGILAQRFQNLQTCIALAPDRAARLVTSSMILHNLYPRRRDLLRGVIRYPEQRRGFFRPLEPIHHLEGSNAAKLARNRICQNYIHKYGPAH</sequence>
<dbReference type="EMBL" id="KN727419">
    <property type="protein sequence ID" value="KIH65727.1"/>
    <property type="molecule type" value="Genomic_DNA"/>
</dbReference>
<evidence type="ECO:0000313" key="4">
    <source>
        <dbReference type="EMBL" id="KIH65727.1"/>
    </source>
</evidence>
<evidence type="ECO:0000259" key="3">
    <source>
        <dbReference type="Pfam" id="PF13359"/>
    </source>
</evidence>
<organism evidence="4 5">
    <name type="scientific">Ancylostoma duodenale</name>
    <dbReference type="NCBI Taxonomy" id="51022"/>
    <lineage>
        <taxon>Eukaryota</taxon>
        <taxon>Metazoa</taxon>
        <taxon>Ecdysozoa</taxon>
        <taxon>Nematoda</taxon>
        <taxon>Chromadorea</taxon>
        <taxon>Rhabditida</taxon>
        <taxon>Rhabditina</taxon>
        <taxon>Rhabditomorpha</taxon>
        <taxon>Strongyloidea</taxon>
        <taxon>Ancylostomatidae</taxon>
        <taxon>Ancylostomatinae</taxon>
        <taxon>Ancylostoma</taxon>
    </lineage>
</organism>
<dbReference type="AlphaFoldDB" id="A0A0C2DSI7"/>
<evidence type="ECO:0000313" key="5">
    <source>
        <dbReference type="Proteomes" id="UP000054047"/>
    </source>
</evidence>
<dbReference type="InterPro" id="IPR027806">
    <property type="entry name" value="HARBI1_dom"/>
</dbReference>
<feature type="domain" description="DDE Tnp4" evidence="3">
    <location>
        <begin position="4"/>
        <end position="125"/>
    </location>
</feature>
<dbReference type="GO" id="GO:0046872">
    <property type="term" value="F:metal ion binding"/>
    <property type="evidence" value="ECO:0007669"/>
    <property type="project" value="UniProtKB-KW"/>
</dbReference>
<keyword evidence="2" id="KW-0479">Metal-binding</keyword>
<dbReference type="OrthoDB" id="5874107at2759"/>
<keyword evidence="5" id="KW-1185">Reference proteome</keyword>
<reference evidence="4 5" key="1">
    <citation type="submission" date="2013-12" db="EMBL/GenBank/DDBJ databases">
        <title>Draft genome of the parsitic nematode Ancylostoma duodenale.</title>
        <authorList>
            <person name="Mitreva M."/>
        </authorList>
    </citation>
    <scope>NUCLEOTIDE SEQUENCE [LARGE SCALE GENOMIC DNA]</scope>
    <source>
        <strain evidence="4 5">Zhejiang</strain>
    </source>
</reference>
<accession>A0A0C2DSI7</accession>
<proteinExistence type="predicted"/>
<dbReference type="Proteomes" id="UP000054047">
    <property type="component" value="Unassembled WGS sequence"/>
</dbReference>
<name>A0A0C2DSI7_9BILA</name>
<evidence type="ECO:0000256" key="1">
    <source>
        <dbReference type="ARBA" id="ARBA00001968"/>
    </source>
</evidence>
<evidence type="ECO:0000256" key="2">
    <source>
        <dbReference type="ARBA" id="ARBA00022723"/>
    </source>
</evidence>
<protein>
    <recommendedName>
        <fullName evidence="3">DDE Tnp4 domain-containing protein</fullName>
    </recommendedName>
</protein>